<evidence type="ECO:0000313" key="3">
    <source>
        <dbReference type="Proteomes" id="UP001519271"/>
    </source>
</evidence>
<evidence type="ECO:0000313" key="2">
    <source>
        <dbReference type="EMBL" id="MBP1920804.1"/>
    </source>
</evidence>
<organism evidence="2 3">
    <name type="scientific">Youngiibacter multivorans</name>
    <dbReference type="NCBI Taxonomy" id="937251"/>
    <lineage>
        <taxon>Bacteria</taxon>
        <taxon>Bacillati</taxon>
        <taxon>Bacillota</taxon>
        <taxon>Clostridia</taxon>
        <taxon>Eubacteriales</taxon>
        <taxon>Clostridiaceae</taxon>
        <taxon>Youngiibacter</taxon>
    </lineage>
</organism>
<name>A0ABS4G8D5_9CLOT</name>
<dbReference type="RefSeq" id="WP_209460964.1">
    <property type="nucleotide sequence ID" value="NZ_JAGGKC010000041.1"/>
</dbReference>
<proteinExistence type="predicted"/>
<reference evidence="2 3" key="1">
    <citation type="submission" date="2021-03" db="EMBL/GenBank/DDBJ databases">
        <title>Genomic Encyclopedia of Type Strains, Phase IV (KMG-IV): sequencing the most valuable type-strain genomes for metagenomic binning, comparative biology and taxonomic classification.</title>
        <authorList>
            <person name="Goeker M."/>
        </authorList>
    </citation>
    <scope>NUCLEOTIDE SEQUENCE [LARGE SCALE GENOMIC DNA]</scope>
    <source>
        <strain evidence="2 3">DSM 6139</strain>
    </source>
</reference>
<sequence>MKRKSLKMLMKNEDGAVVVIVALMMTVLMGFAALAIDVGFMYNQRRSLQNAADAGALAGVLEIELSGDYESAAITAVQKNIDIPVENIDVTLVSAKTVKVDVEQVAERIFSVFLTSTDSMVGASATAQKIAWYGEALPFLNQDSYKTDLGVWEKLDTNSGNFESIKKEEYTLINPSDDKHDISQVYFLLDYDDGIAVDNGAIATIKQEVEAIYDRNYLAGFVYVLSLKDSVIASTKVKLITGDVINITDLSTTDIVHVDQLMLLKCSFDEYASKWDTAKLTVLAEYDIANGDFPANYIEPEGRAARLID</sequence>
<dbReference type="EMBL" id="JAGGKC010000041">
    <property type="protein sequence ID" value="MBP1920804.1"/>
    <property type="molecule type" value="Genomic_DNA"/>
</dbReference>
<dbReference type="Proteomes" id="UP001519271">
    <property type="component" value="Unassembled WGS sequence"/>
</dbReference>
<feature type="domain" description="Putative Flp pilus-assembly TadG-like N-terminal" evidence="1">
    <location>
        <begin position="15"/>
        <end position="60"/>
    </location>
</feature>
<dbReference type="InterPro" id="IPR028087">
    <property type="entry name" value="Tad_N"/>
</dbReference>
<comment type="caution">
    <text evidence="2">The sequence shown here is derived from an EMBL/GenBank/DDBJ whole genome shotgun (WGS) entry which is preliminary data.</text>
</comment>
<gene>
    <name evidence="2" type="ORF">J2Z34_003321</name>
</gene>
<protein>
    <recommendedName>
        <fullName evidence="1">Putative Flp pilus-assembly TadG-like N-terminal domain-containing protein</fullName>
    </recommendedName>
</protein>
<keyword evidence="3" id="KW-1185">Reference proteome</keyword>
<dbReference type="Pfam" id="PF13400">
    <property type="entry name" value="Tad"/>
    <property type="match status" value="1"/>
</dbReference>
<accession>A0ABS4G8D5</accession>
<evidence type="ECO:0000259" key="1">
    <source>
        <dbReference type="Pfam" id="PF13400"/>
    </source>
</evidence>